<dbReference type="RefSeq" id="WP_169673021.1">
    <property type="nucleotide sequence ID" value="NZ_JABBHF010000005.1"/>
</dbReference>
<organism evidence="1 2">
    <name type="scientific">Flavivirga algicola</name>
    <dbReference type="NCBI Taxonomy" id="2729136"/>
    <lineage>
        <taxon>Bacteria</taxon>
        <taxon>Pseudomonadati</taxon>
        <taxon>Bacteroidota</taxon>
        <taxon>Flavobacteriia</taxon>
        <taxon>Flavobacteriales</taxon>
        <taxon>Flavobacteriaceae</taxon>
        <taxon>Flavivirga</taxon>
    </lineage>
</organism>
<keyword evidence="2" id="KW-1185">Reference proteome</keyword>
<gene>
    <name evidence="1" type="ORF">HHX25_10770</name>
</gene>
<dbReference type="Proteomes" id="UP000746690">
    <property type="component" value="Unassembled WGS sequence"/>
</dbReference>
<dbReference type="SUPFAM" id="SSF52490">
    <property type="entry name" value="Tubulin nucleotide-binding domain-like"/>
    <property type="match status" value="1"/>
</dbReference>
<evidence type="ECO:0000313" key="2">
    <source>
        <dbReference type="Proteomes" id="UP000746690"/>
    </source>
</evidence>
<comment type="caution">
    <text evidence="1">The sequence shown here is derived from an EMBL/GenBank/DDBJ whole genome shotgun (WGS) entry which is preliminary data.</text>
</comment>
<evidence type="ECO:0000313" key="1">
    <source>
        <dbReference type="EMBL" id="NMH87992.1"/>
    </source>
</evidence>
<sequence>MAKPTLLIGIGTSGLRVLEETQKFYFEHTGKNKPGNVEYLYLETDESSFPSTTVLKNEIKRVYLDLSDKETKINNLKDQLPESESHWIPDPNYIKDAGKGAGGMPAFGRVALWSYPNFNTVKEAINSAFNKINNHTQVDSDNTRPAVFITGSLTGGTGSGVFIDIAYMIKKHIQGLEDVYGLFLTPGRDYMGKDNILYCNTLSSLCSLEKFNQPEQEYHMSWPDSTTTKINDLPFEISHFISQDRNDGIAQVKSLSGLYKIAGLWMFLNIFGLREKRDRRLVDSKGSAFIDKYGSFGIAAVQYPKRQLEELLGVDLSINLLNRWIDPIAYYNKSNKNQIKAVRQRIVSDTITHFERTLKNAFDTLDATIVDGENRVLSDLKIKAEQINKKEYTEQSAYHFIKRWFSSYGDNNYYTAVKNNLQLAEDELIQRIHELISTTIDRTENLQISKIQLSAISDAIKDNREYWETLGIHPKPEKWENLLEKQIKWILKSRYKMIGEQNAVVRDRLKTTFDLMKIHLMAERVWRLKKNITDETDPLKTFDGNITLPKIPKIDQLIKNISHVIDSQDRNNNSNKKNKTLQSRYNDIESELKDTTIPILRVYKDGSSPEAFHRTYDSAKTRYFTQTGKNITSKKTIIEEASLWDYINTSTDKLHTTLFRDCITKFESDVIRLACFEDMDIAEYINSNPKESGKMALIAKTPLIMVNNDNKTDFVEGKGIPRLVIGKDKSQIDKVFNALQNDTEISYLNSYVEDEDGIWLNEEISNIVIFYVEQGYMSNGDSFNPLKHIKNIGDIKHVYELEKERYSKTKGIGHETWNILRNPYMNEEEFMEIMDVNQKQK</sequence>
<protein>
    <recommendedName>
        <fullName evidence="3">Tubulin like</fullName>
    </recommendedName>
</protein>
<dbReference type="InterPro" id="IPR036525">
    <property type="entry name" value="Tubulin/FtsZ_GTPase_sf"/>
</dbReference>
<accession>A0ABX1RWQ0</accession>
<proteinExistence type="predicted"/>
<name>A0ABX1RWQ0_9FLAO</name>
<reference evidence="1 2" key="1">
    <citation type="submission" date="2020-04" db="EMBL/GenBank/DDBJ databases">
        <title>A Flavivirga sp. nov.</title>
        <authorList>
            <person name="Sun X."/>
        </authorList>
    </citation>
    <scope>NUCLEOTIDE SEQUENCE [LARGE SCALE GENOMIC DNA]</scope>
    <source>
        <strain evidence="1 2">Y03</strain>
    </source>
</reference>
<dbReference type="Pfam" id="PF13809">
    <property type="entry name" value="Tubulin_2"/>
    <property type="match status" value="1"/>
</dbReference>
<dbReference type="EMBL" id="JABBHF010000005">
    <property type="protein sequence ID" value="NMH87992.1"/>
    <property type="molecule type" value="Genomic_DNA"/>
</dbReference>
<dbReference type="Gene3D" id="3.40.50.1440">
    <property type="entry name" value="Tubulin/FtsZ, GTPase domain"/>
    <property type="match status" value="1"/>
</dbReference>
<evidence type="ECO:0008006" key="3">
    <source>
        <dbReference type="Google" id="ProtNLM"/>
    </source>
</evidence>
<dbReference type="InterPro" id="IPR025904">
    <property type="entry name" value="Tubulin-like"/>
</dbReference>